<reference evidence="1" key="1">
    <citation type="submission" date="2020-04" db="EMBL/GenBank/DDBJ databases">
        <authorList>
            <person name="Chiriac C."/>
            <person name="Salcher M."/>
            <person name="Ghai R."/>
            <person name="Kavagutti S V."/>
        </authorList>
    </citation>
    <scope>NUCLEOTIDE SEQUENCE</scope>
</reference>
<evidence type="ECO:0008006" key="2">
    <source>
        <dbReference type="Google" id="ProtNLM"/>
    </source>
</evidence>
<gene>
    <name evidence="1" type="ORF">UFOVP862_14</name>
</gene>
<evidence type="ECO:0000313" key="1">
    <source>
        <dbReference type="EMBL" id="CAB4167414.1"/>
    </source>
</evidence>
<protein>
    <recommendedName>
        <fullName evidence="2">Tail completion protein</fullName>
    </recommendedName>
</protein>
<organism evidence="1">
    <name type="scientific">uncultured Caudovirales phage</name>
    <dbReference type="NCBI Taxonomy" id="2100421"/>
    <lineage>
        <taxon>Viruses</taxon>
        <taxon>Duplodnaviria</taxon>
        <taxon>Heunggongvirae</taxon>
        <taxon>Uroviricota</taxon>
        <taxon>Caudoviricetes</taxon>
        <taxon>Peduoviridae</taxon>
        <taxon>Maltschvirus</taxon>
        <taxon>Maltschvirus maltsch</taxon>
    </lineage>
</organism>
<proteinExistence type="predicted"/>
<name>A0A6J5PIE1_9CAUD</name>
<dbReference type="EMBL" id="LR796813">
    <property type="protein sequence ID" value="CAB4167414.1"/>
    <property type="molecule type" value="Genomic_DNA"/>
</dbReference>
<accession>A0A6J5PIE1</accession>
<sequence length="132" mass="13989">MGLLSAIKSLYLAISSAKTDVSVGLRRAGDPTPYIVYEVTQMDLEVSMPSKLSGHYTMQVTAECVANTAIDAWDVADDLLAQFSGNVVDNVNDITLVLVAVSASARTDAPDDGQSDAERVVTLVLTILAKDI</sequence>